<dbReference type="GO" id="GO:0009055">
    <property type="term" value="F:electron transfer activity"/>
    <property type="evidence" value="ECO:0007669"/>
    <property type="project" value="UniProtKB-UniRule"/>
</dbReference>
<dbReference type="InterPro" id="IPR017896">
    <property type="entry name" value="4Fe4S_Fe-S-bd"/>
</dbReference>
<organism evidence="10 11">
    <name type="scientific">Actinomadura craniellae</name>
    <dbReference type="NCBI Taxonomy" id="2231787"/>
    <lineage>
        <taxon>Bacteria</taxon>
        <taxon>Bacillati</taxon>
        <taxon>Actinomycetota</taxon>
        <taxon>Actinomycetes</taxon>
        <taxon>Streptosporangiales</taxon>
        <taxon>Thermomonosporaceae</taxon>
        <taxon>Actinomadura</taxon>
    </lineage>
</organism>
<evidence type="ECO:0000256" key="7">
    <source>
        <dbReference type="ARBA" id="ARBA00023291"/>
    </source>
</evidence>
<dbReference type="OrthoDB" id="14703at2"/>
<keyword evidence="2 8" id="KW-0813">Transport</keyword>
<dbReference type="PROSITE" id="PS51379">
    <property type="entry name" value="4FE4S_FER_2"/>
    <property type="match status" value="1"/>
</dbReference>
<evidence type="ECO:0000313" key="10">
    <source>
        <dbReference type="EMBL" id="RAY11358.1"/>
    </source>
</evidence>
<name>A0A365GX68_9ACTN</name>
<dbReference type="GO" id="GO:0005506">
    <property type="term" value="F:iron ion binding"/>
    <property type="evidence" value="ECO:0007669"/>
    <property type="project" value="UniProtKB-UniRule"/>
</dbReference>
<accession>A0A365GX68</accession>
<feature type="domain" description="4Fe-4S ferredoxin-type" evidence="9">
    <location>
        <begin position="1"/>
        <end position="29"/>
    </location>
</feature>
<evidence type="ECO:0000256" key="6">
    <source>
        <dbReference type="ARBA" id="ARBA00023014"/>
    </source>
</evidence>
<evidence type="ECO:0000256" key="1">
    <source>
        <dbReference type="ARBA" id="ARBA00001927"/>
    </source>
</evidence>
<comment type="caution">
    <text evidence="10">The sequence shown here is derived from an EMBL/GenBank/DDBJ whole genome shotgun (WGS) entry which is preliminary data.</text>
</comment>
<dbReference type="InterPro" id="IPR051269">
    <property type="entry name" value="Fe-S_cluster_ET"/>
</dbReference>
<dbReference type="EMBL" id="QLYX01000019">
    <property type="protein sequence ID" value="RAY11358.1"/>
    <property type="molecule type" value="Genomic_DNA"/>
</dbReference>
<evidence type="ECO:0000256" key="3">
    <source>
        <dbReference type="ARBA" id="ARBA00022723"/>
    </source>
</evidence>
<dbReference type="PANTHER" id="PTHR36923:SF3">
    <property type="entry name" value="FERREDOXIN"/>
    <property type="match status" value="1"/>
</dbReference>
<comment type="function">
    <text evidence="8">Ferredoxins are iron-sulfur proteins that transfer electrons in a wide variety of metabolic reactions.</text>
</comment>
<dbReference type="SUPFAM" id="SSF54862">
    <property type="entry name" value="4Fe-4S ferredoxins"/>
    <property type="match status" value="1"/>
</dbReference>
<keyword evidence="3 8" id="KW-0479">Metal-binding</keyword>
<sequence length="63" mass="6864">MRVRIDPERCRGAGQCAFTAPEVFDQDEDTGLVVLLLAEPPDTARPAVERAAAACPNRVIDLR</sequence>
<dbReference type="PRINTS" id="PR00352">
    <property type="entry name" value="3FE4SFRDOXIN"/>
</dbReference>
<evidence type="ECO:0000256" key="2">
    <source>
        <dbReference type="ARBA" id="ARBA00022448"/>
    </source>
</evidence>
<keyword evidence="4 8" id="KW-0249">Electron transport</keyword>
<dbReference type="PANTHER" id="PTHR36923">
    <property type="entry name" value="FERREDOXIN"/>
    <property type="match status" value="1"/>
</dbReference>
<comment type="cofactor">
    <cofactor evidence="1">
        <name>[3Fe-4S] cluster</name>
        <dbReference type="ChEBI" id="CHEBI:21137"/>
    </cofactor>
</comment>
<dbReference type="Pfam" id="PF13459">
    <property type="entry name" value="Fer4_15"/>
    <property type="match status" value="1"/>
</dbReference>
<keyword evidence="7" id="KW-0003">3Fe-4S</keyword>
<protein>
    <recommendedName>
        <fullName evidence="8">Ferredoxin</fullName>
    </recommendedName>
</protein>
<reference evidence="10 11" key="1">
    <citation type="submission" date="2018-06" db="EMBL/GenBank/DDBJ databases">
        <title>Actinomadura craniellae sp. nov. isolated from marine sponge Craniella sp.</title>
        <authorList>
            <person name="Li L."/>
            <person name="Xu Q.H."/>
            <person name="Lin H.W."/>
            <person name="Lu Y.H."/>
        </authorList>
    </citation>
    <scope>NUCLEOTIDE SEQUENCE [LARGE SCALE GENOMIC DNA]</scope>
    <source>
        <strain evidence="10 11">LHW63021</strain>
    </source>
</reference>
<dbReference type="Proteomes" id="UP000251891">
    <property type="component" value="Unassembled WGS sequence"/>
</dbReference>
<dbReference type="AlphaFoldDB" id="A0A365GX68"/>
<evidence type="ECO:0000259" key="9">
    <source>
        <dbReference type="PROSITE" id="PS51379"/>
    </source>
</evidence>
<evidence type="ECO:0000256" key="8">
    <source>
        <dbReference type="RuleBase" id="RU368020"/>
    </source>
</evidence>
<keyword evidence="5 8" id="KW-0408">Iron</keyword>
<evidence type="ECO:0000313" key="11">
    <source>
        <dbReference type="Proteomes" id="UP000251891"/>
    </source>
</evidence>
<evidence type="ECO:0000256" key="5">
    <source>
        <dbReference type="ARBA" id="ARBA00023004"/>
    </source>
</evidence>
<keyword evidence="6 8" id="KW-0411">Iron-sulfur</keyword>
<evidence type="ECO:0000256" key="4">
    <source>
        <dbReference type="ARBA" id="ARBA00022982"/>
    </source>
</evidence>
<keyword evidence="11" id="KW-1185">Reference proteome</keyword>
<dbReference type="InterPro" id="IPR001080">
    <property type="entry name" value="3Fe4S_ferredoxin"/>
</dbReference>
<proteinExistence type="predicted"/>
<dbReference type="RefSeq" id="WP_111871550.1">
    <property type="nucleotide sequence ID" value="NZ_QLYX01000019.1"/>
</dbReference>
<gene>
    <name evidence="10" type="ORF">DPM19_30505</name>
</gene>
<dbReference type="GO" id="GO:0051538">
    <property type="term" value="F:3 iron, 4 sulfur cluster binding"/>
    <property type="evidence" value="ECO:0007669"/>
    <property type="project" value="UniProtKB-KW"/>
</dbReference>
<dbReference type="Gene3D" id="3.30.70.20">
    <property type="match status" value="1"/>
</dbReference>